<evidence type="ECO:0000313" key="2">
    <source>
        <dbReference type="EMBL" id="WXB09606.1"/>
    </source>
</evidence>
<name>A0ABZ2LFA4_9BACT</name>
<dbReference type="PROSITE" id="PS51257">
    <property type="entry name" value="PROKAR_LIPOPROTEIN"/>
    <property type="match status" value="1"/>
</dbReference>
<dbReference type="PANTHER" id="PTHR23150:SF19">
    <property type="entry name" value="FORMYLGLYCINE-GENERATING ENZYME"/>
    <property type="match status" value="1"/>
</dbReference>
<dbReference type="InterPro" id="IPR051043">
    <property type="entry name" value="Sulfatase_Mod_Factor_Kinase"/>
</dbReference>
<dbReference type="EMBL" id="CP089983">
    <property type="protein sequence ID" value="WXB09606.1"/>
    <property type="molecule type" value="Genomic_DNA"/>
</dbReference>
<dbReference type="Pfam" id="PF03781">
    <property type="entry name" value="FGE-sulfatase"/>
    <property type="match status" value="1"/>
</dbReference>
<feature type="domain" description="Sulfatase-modifying factor enzyme-like" evidence="1">
    <location>
        <begin position="185"/>
        <end position="460"/>
    </location>
</feature>
<dbReference type="PANTHER" id="PTHR23150">
    <property type="entry name" value="SULFATASE MODIFYING FACTOR 1, 2"/>
    <property type="match status" value="1"/>
</dbReference>
<organism evidence="2 3">
    <name type="scientific">Pendulispora rubella</name>
    <dbReference type="NCBI Taxonomy" id="2741070"/>
    <lineage>
        <taxon>Bacteria</taxon>
        <taxon>Pseudomonadati</taxon>
        <taxon>Myxococcota</taxon>
        <taxon>Myxococcia</taxon>
        <taxon>Myxococcales</taxon>
        <taxon>Sorangiineae</taxon>
        <taxon>Pendulisporaceae</taxon>
        <taxon>Pendulispora</taxon>
    </lineage>
</organism>
<accession>A0ABZ2LFA4</accession>
<dbReference type="Proteomes" id="UP001374803">
    <property type="component" value="Chromosome"/>
</dbReference>
<protein>
    <submittedName>
        <fullName evidence="2">Formylglycine-generating enzyme family protein</fullName>
    </submittedName>
</protein>
<dbReference type="InterPro" id="IPR016187">
    <property type="entry name" value="CTDL_fold"/>
</dbReference>
<sequence>MMGARLVAAAMVVAAVACSDSPQEGHIVFYIDTDAPLLPKSRTPQPELRAPALFEKLRVEFFSPTDQEPCCTREFDATEDLFTYGASVTVRGNLDRVRVRLYRPSDQVDGVFSDRTTIDVVAKLPRMPGEGSVSANVFLETARVGRPNGTLTDPIAAPLGSLDRGHVGTWPPALRTPCVGRPHKDEACIAGGAYFMGSSRGDDGLLSLPQRLVSLSPFFLDQHEVTIGAIAEWIARAKKDPTKILVAWNDKDTAEETNFCTYGRKDPDLPINCIIRSAALEYCQSQGKTLPTEAQLEYVSGGMKAYPFVWGRAPAKCGDAVWGVRPNTFTCPETTPPTGPVAWSRADARKLDVLQVATGPVSDLAGNVQEYVLDVVSVKTDPCWQVPDAGFLSDPLCTAANTKPIPEFPELSDLDMLRGGSWSSELRDALRSTLREVVFNVARAEPTIFATPEIGFRCARKP</sequence>
<dbReference type="RefSeq" id="WP_394839277.1">
    <property type="nucleotide sequence ID" value="NZ_CP089929.1"/>
</dbReference>
<dbReference type="Gene3D" id="3.90.1580.10">
    <property type="entry name" value="paralog of FGE (formylglycine-generating enzyme)"/>
    <property type="match status" value="1"/>
</dbReference>
<gene>
    <name evidence="2" type="ORF">LVJ94_20540</name>
</gene>
<evidence type="ECO:0000259" key="1">
    <source>
        <dbReference type="Pfam" id="PF03781"/>
    </source>
</evidence>
<dbReference type="InterPro" id="IPR042095">
    <property type="entry name" value="SUMF_sf"/>
</dbReference>
<proteinExistence type="predicted"/>
<dbReference type="InterPro" id="IPR005532">
    <property type="entry name" value="SUMF_dom"/>
</dbReference>
<keyword evidence="3" id="KW-1185">Reference proteome</keyword>
<reference evidence="2" key="1">
    <citation type="submission" date="2021-12" db="EMBL/GenBank/DDBJ databases">
        <title>Discovery of the Pendulisporaceae a myxobacterial family with distinct sporulation behavior and unique specialized metabolism.</title>
        <authorList>
            <person name="Garcia R."/>
            <person name="Popoff A."/>
            <person name="Bader C.D."/>
            <person name="Loehr J."/>
            <person name="Walesch S."/>
            <person name="Walt C."/>
            <person name="Boldt J."/>
            <person name="Bunk B."/>
            <person name="Haeckl F.J.F.P.J."/>
            <person name="Gunesch A.P."/>
            <person name="Birkelbach J."/>
            <person name="Nuebel U."/>
            <person name="Pietschmann T."/>
            <person name="Bach T."/>
            <person name="Mueller R."/>
        </authorList>
    </citation>
    <scope>NUCLEOTIDE SEQUENCE</scope>
    <source>
        <strain evidence="2">MSr11367</strain>
    </source>
</reference>
<dbReference type="SUPFAM" id="SSF56436">
    <property type="entry name" value="C-type lectin-like"/>
    <property type="match status" value="1"/>
</dbReference>
<evidence type="ECO:0000313" key="3">
    <source>
        <dbReference type="Proteomes" id="UP001374803"/>
    </source>
</evidence>